<keyword evidence="1" id="KW-0812">Transmembrane</keyword>
<reference evidence="3 4" key="1">
    <citation type="submission" date="2018-08" db="EMBL/GenBank/DDBJ databases">
        <authorList>
            <person name="Lorentzen P. G. S. M."/>
        </authorList>
    </citation>
    <scope>NUCLEOTIDE SEQUENCE [LARGE SCALE GENOMIC DNA]</scope>
    <source>
        <strain evidence="3 4">CRBO_1381</strain>
    </source>
</reference>
<evidence type="ECO:0000313" key="2">
    <source>
        <dbReference type="EMBL" id="MDV7715380.1"/>
    </source>
</evidence>
<gene>
    <name evidence="2" type="ORF">GA838_06360</name>
    <name evidence="3" type="ORF">OENI_1284</name>
</gene>
<dbReference type="InterPro" id="IPR010288">
    <property type="entry name" value="EcsB_ABC"/>
</dbReference>
<feature type="transmembrane region" description="Helical" evidence="1">
    <location>
        <begin position="227"/>
        <end position="245"/>
    </location>
</feature>
<organism evidence="2 5">
    <name type="scientific">Oenococcus oeni</name>
    <name type="common">Leuconostoc oenos</name>
    <dbReference type="NCBI Taxonomy" id="1247"/>
    <lineage>
        <taxon>Bacteria</taxon>
        <taxon>Bacillati</taxon>
        <taxon>Bacillota</taxon>
        <taxon>Bacilli</taxon>
        <taxon>Lactobacillales</taxon>
        <taxon>Lactobacillaceae</taxon>
        <taxon>Oenococcus</taxon>
    </lineage>
</organism>
<feature type="transmembrane region" description="Helical" evidence="1">
    <location>
        <begin position="125"/>
        <end position="148"/>
    </location>
</feature>
<feature type="transmembrane region" description="Helical" evidence="1">
    <location>
        <begin position="290"/>
        <end position="313"/>
    </location>
</feature>
<feature type="transmembrane region" description="Helical" evidence="1">
    <location>
        <begin position="100"/>
        <end position="119"/>
    </location>
</feature>
<feature type="transmembrane region" description="Helical" evidence="1">
    <location>
        <begin position="251"/>
        <end position="270"/>
    </location>
</feature>
<evidence type="ECO:0000256" key="1">
    <source>
        <dbReference type="SAM" id="Phobius"/>
    </source>
</evidence>
<proteinExistence type="predicted"/>
<dbReference type="EMBL" id="WERV01000004">
    <property type="protein sequence ID" value="MDV7715380.1"/>
    <property type="molecule type" value="Genomic_DNA"/>
</dbReference>
<sequence>MDKIFNRRRELSFQRNFRYLSRAFNDQFIGFLFIAVALLGYEYLHNLNSIHGNWLTILLVLFASSSFLFFGDLSTYIQNADQIFLIADLPDLKKYLKKSFLRSLLLNILLQFFLNLLLMPILLKIFGLVISLIYLFLFLLAKTFLLILKYRNIVKDNRVDWTYGINLELRRVNRINIFLNFFTDVKELKHDNRPTKIWDWLIKCLPPFNQSFHWILFTRYFFRSRQFMPTIILTTFFGMALAFFLPSLSAATISGLFIVFALAYQMKPIFSHYSNHKMAQVYQRDGKRKLADFQLLAVAVFVPIVLLLLLSLLASHRKVSVLISILLIISFTWVIICWYLPRLVGFKYEIKK</sequence>
<feature type="transmembrane region" description="Helical" evidence="1">
    <location>
        <begin position="20"/>
        <end position="41"/>
    </location>
</feature>
<dbReference type="Proteomes" id="UP001281024">
    <property type="component" value="Unassembled WGS sequence"/>
</dbReference>
<reference evidence="2" key="2">
    <citation type="submission" date="2019-10" db="EMBL/GenBank/DDBJ databases">
        <title>Malate fermentation in French cider.</title>
        <authorList>
            <person name="Cousin F.J."/>
            <person name="Medina Fernandez S."/>
            <person name="Misery B."/>
            <person name="Laplace J.-M."/>
            <person name="Cretenet M."/>
        </authorList>
    </citation>
    <scope>NUCLEOTIDE SEQUENCE</scope>
    <source>
        <strain evidence="2">UCMA15129</strain>
    </source>
</reference>
<dbReference type="Pfam" id="PF05975">
    <property type="entry name" value="EcsB"/>
    <property type="match status" value="1"/>
</dbReference>
<evidence type="ECO:0000313" key="5">
    <source>
        <dbReference type="Proteomes" id="UP001281024"/>
    </source>
</evidence>
<dbReference type="GO" id="GO:0016020">
    <property type="term" value="C:membrane"/>
    <property type="evidence" value="ECO:0007669"/>
    <property type="project" value="InterPro"/>
</dbReference>
<keyword evidence="1" id="KW-1133">Transmembrane helix</keyword>
<dbReference type="EMBL" id="LR031358">
    <property type="protein sequence ID" value="VDB98519.1"/>
    <property type="molecule type" value="Genomic_DNA"/>
</dbReference>
<evidence type="ECO:0000313" key="3">
    <source>
        <dbReference type="EMBL" id="VDB98519.1"/>
    </source>
</evidence>
<name>A0A483BFT3_OENOE</name>
<dbReference type="RefSeq" id="WP_002822230.1">
    <property type="nucleotide sequence ID" value="NZ_CP038451.1"/>
</dbReference>
<evidence type="ECO:0000313" key="4">
    <source>
        <dbReference type="Proteomes" id="UP000294726"/>
    </source>
</evidence>
<keyword evidence="1" id="KW-0472">Membrane</keyword>
<dbReference type="AlphaFoldDB" id="A0A483BFT3"/>
<feature type="transmembrane region" description="Helical" evidence="1">
    <location>
        <begin position="53"/>
        <end position="70"/>
    </location>
</feature>
<dbReference type="Proteomes" id="UP000294726">
    <property type="component" value="Chromosome"/>
</dbReference>
<accession>A0A483BFT3</accession>
<feature type="transmembrane region" description="Helical" evidence="1">
    <location>
        <begin position="319"/>
        <end position="341"/>
    </location>
</feature>
<protein>
    <submittedName>
        <fullName evidence="2">ABC transporter permease</fullName>
    </submittedName>
</protein>